<evidence type="ECO:0000313" key="8">
    <source>
        <dbReference type="Proteomes" id="UP000437068"/>
    </source>
</evidence>
<dbReference type="EMBL" id="QXGD01003125">
    <property type="protein sequence ID" value="KAE9180472.1"/>
    <property type="molecule type" value="Genomic_DNA"/>
</dbReference>
<evidence type="ECO:0000313" key="3">
    <source>
        <dbReference type="EMBL" id="KAE9180472.1"/>
    </source>
</evidence>
<accession>A0A6A3X6M6</accession>
<evidence type="ECO:0000313" key="9">
    <source>
        <dbReference type="Proteomes" id="UP000440367"/>
    </source>
</evidence>
<dbReference type="OrthoDB" id="127824at2759"/>
<evidence type="ECO:0000313" key="11">
    <source>
        <dbReference type="Proteomes" id="UP000488956"/>
    </source>
</evidence>
<feature type="region of interest" description="Disordered" evidence="1">
    <location>
        <begin position="259"/>
        <end position="289"/>
    </location>
</feature>
<dbReference type="EMBL" id="QXGE01002886">
    <property type="protein sequence ID" value="KAE9278509.1"/>
    <property type="molecule type" value="Genomic_DNA"/>
</dbReference>
<reference evidence="7 8" key="1">
    <citation type="submission" date="2018-08" db="EMBL/GenBank/DDBJ databases">
        <title>Genomic investigation of the strawberry pathogen Phytophthora fragariae indicates pathogenicity is determined by transcriptional variation in three key races.</title>
        <authorList>
            <person name="Adams T.M."/>
            <person name="Armitage A.D."/>
            <person name="Sobczyk M.K."/>
            <person name="Bates H.J."/>
            <person name="Dunwell J.M."/>
            <person name="Nellist C.F."/>
            <person name="Harrison R.J."/>
        </authorList>
    </citation>
    <scope>NUCLEOTIDE SEQUENCE [LARGE SCALE GENOMIC DNA]</scope>
    <source>
        <strain evidence="6 8">A4</strain>
        <strain evidence="3 9">BC-1</strain>
        <strain evidence="5 10">BC-23</strain>
        <strain evidence="4 7">NOV-27</strain>
        <strain evidence="2 11">ONT-3</strain>
    </source>
</reference>
<evidence type="ECO:0000313" key="10">
    <source>
        <dbReference type="Proteomes" id="UP000476176"/>
    </source>
</evidence>
<evidence type="ECO:0000313" key="2">
    <source>
        <dbReference type="EMBL" id="KAE9073318.1"/>
    </source>
</evidence>
<evidence type="ECO:0000313" key="5">
    <source>
        <dbReference type="EMBL" id="KAE9208454.1"/>
    </source>
</evidence>
<dbReference type="EMBL" id="QXGB01001142">
    <property type="protein sequence ID" value="KAE9196193.1"/>
    <property type="molecule type" value="Genomic_DNA"/>
</dbReference>
<dbReference type="Proteomes" id="UP000476176">
    <property type="component" value="Unassembled WGS sequence"/>
</dbReference>
<feature type="region of interest" description="Disordered" evidence="1">
    <location>
        <begin position="1"/>
        <end position="118"/>
    </location>
</feature>
<comment type="caution">
    <text evidence="4">The sequence shown here is derived from an EMBL/GenBank/DDBJ whole genome shotgun (WGS) entry which is preliminary data.</text>
</comment>
<feature type="compositionally biased region" description="Low complexity" evidence="1">
    <location>
        <begin position="148"/>
        <end position="168"/>
    </location>
</feature>
<dbReference type="Proteomes" id="UP000488956">
    <property type="component" value="Unassembled WGS sequence"/>
</dbReference>
<protein>
    <submittedName>
        <fullName evidence="4">Uncharacterized protein</fullName>
    </submittedName>
</protein>
<keyword evidence="7" id="KW-1185">Reference proteome</keyword>
<dbReference type="AlphaFoldDB" id="A0A6A3X6M6"/>
<gene>
    <name evidence="6" type="ORF">PF001_g25133</name>
    <name evidence="3" type="ORF">PF002_g27557</name>
    <name evidence="5" type="ORF">PF004_g16755</name>
    <name evidence="4" type="ORF">PF005_g16979</name>
    <name evidence="2" type="ORF">PF010_g25117</name>
</gene>
<name>A0A6A3X6M6_9STRA</name>
<evidence type="ECO:0000313" key="4">
    <source>
        <dbReference type="EMBL" id="KAE9196193.1"/>
    </source>
</evidence>
<feature type="compositionally biased region" description="Low complexity" evidence="1">
    <location>
        <begin position="341"/>
        <end position="355"/>
    </location>
</feature>
<evidence type="ECO:0000313" key="6">
    <source>
        <dbReference type="EMBL" id="KAE9278509.1"/>
    </source>
</evidence>
<feature type="compositionally biased region" description="Polar residues" evidence="1">
    <location>
        <begin position="10"/>
        <end position="24"/>
    </location>
</feature>
<feature type="compositionally biased region" description="Low complexity" evidence="1">
    <location>
        <begin position="86"/>
        <end position="105"/>
    </location>
</feature>
<feature type="region of interest" description="Disordered" evidence="1">
    <location>
        <begin position="148"/>
        <end position="215"/>
    </location>
</feature>
<proteinExistence type="predicted"/>
<organism evidence="4 7">
    <name type="scientific">Phytophthora fragariae</name>
    <dbReference type="NCBI Taxonomy" id="53985"/>
    <lineage>
        <taxon>Eukaryota</taxon>
        <taxon>Sar</taxon>
        <taxon>Stramenopiles</taxon>
        <taxon>Oomycota</taxon>
        <taxon>Peronosporomycetes</taxon>
        <taxon>Peronosporales</taxon>
        <taxon>Peronosporaceae</taxon>
        <taxon>Phytophthora</taxon>
    </lineage>
</organism>
<feature type="compositionally biased region" description="Low complexity" evidence="1">
    <location>
        <begin position="58"/>
        <end position="78"/>
    </location>
</feature>
<dbReference type="Proteomes" id="UP000440367">
    <property type="component" value="Unassembled WGS sequence"/>
</dbReference>
<dbReference type="EMBL" id="QXFX01002826">
    <property type="protein sequence ID" value="KAE9073318.1"/>
    <property type="molecule type" value="Genomic_DNA"/>
</dbReference>
<dbReference type="Proteomes" id="UP000437068">
    <property type="component" value="Unassembled WGS sequence"/>
</dbReference>
<dbReference type="EMBL" id="QXGC01001209">
    <property type="protein sequence ID" value="KAE9208454.1"/>
    <property type="molecule type" value="Genomic_DNA"/>
</dbReference>
<feature type="region of interest" description="Disordered" evidence="1">
    <location>
        <begin position="336"/>
        <end position="360"/>
    </location>
</feature>
<sequence>MKVEPDAHSAFSTQVGQASKGNNQALMSTPPTSPPSARPSAEPALPTPPRSGPVPAITTVATPSLLPAATPTATLPAPDATPPAGPATAAPTPVDASPARASARIATRKRKRTADGLVEVRRQKRRLVANKKAATAAAALAFAVPLGPRAAASTSSAPSNPARPSSAPGLGTVCSHELNRATDGGTAGPSAARNEGGESTQGPQGPEDADGEQGGLEGFQDRAVVQWTDPAPDPAQSATPAAVFQPAYASALPPASSLVQPAAASPERGSGRHLTPATAGPFIDVDDSDSQNESFVASLQPVAQSPHVGPTSTITGQHPREAFVPTQRLHRLVCRPRRTRSSTSQSFSASSTQAQPRRRLPRVHRTHPLLPLVLLPTSDYAIRARSSVYTPRRRSRHSFRRIHPVQVRPNPEASSSAEPSVHQPHEAVFLPAPATYSWTLSNDKGVLPPAAIRNQRAADFPPPAHRTRGDFLPAAAHSLAAHRLYPYLLSPAGQDCTPMQFVLRMRLLDCLKFNDSPPILGALK</sequence>
<dbReference type="Proteomes" id="UP000433483">
    <property type="component" value="Unassembled WGS sequence"/>
</dbReference>
<evidence type="ECO:0000313" key="7">
    <source>
        <dbReference type="Proteomes" id="UP000433483"/>
    </source>
</evidence>
<evidence type="ECO:0000256" key="1">
    <source>
        <dbReference type="SAM" id="MobiDB-lite"/>
    </source>
</evidence>